<evidence type="ECO:0000259" key="2">
    <source>
        <dbReference type="Pfam" id="PF13439"/>
    </source>
</evidence>
<name>A0ABX2L926_9EURY</name>
<proteinExistence type="predicted"/>
<dbReference type="SUPFAM" id="SSF53756">
    <property type="entry name" value="UDP-Glycosyltransferase/glycogen phosphorylase"/>
    <property type="match status" value="1"/>
</dbReference>
<feature type="domain" description="Glycosyltransferase subfamily 4-like N-terminal" evidence="2">
    <location>
        <begin position="17"/>
        <end position="198"/>
    </location>
</feature>
<dbReference type="Proteomes" id="UP001016761">
    <property type="component" value="Unassembled WGS sequence"/>
</dbReference>
<dbReference type="Pfam" id="PF13439">
    <property type="entry name" value="Glyco_transf_4"/>
    <property type="match status" value="1"/>
</dbReference>
<dbReference type="Pfam" id="PF00534">
    <property type="entry name" value="Glycos_transf_1"/>
    <property type="match status" value="1"/>
</dbReference>
<dbReference type="EMBL" id="JABUQZ010000001">
    <property type="protein sequence ID" value="NUC72762.1"/>
    <property type="molecule type" value="Genomic_DNA"/>
</dbReference>
<evidence type="ECO:0000313" key="3">
    <source>
        <dbReference type="EMBL" id="NUC72762.1"/>
    </source>
</evidence>
<reference evidence="3 4" key="1">
    <citation type="submission" date="2020-06" db="EMBL/GenBank/DDBJ databases">
        <title>Haloterrigena sp. nov., an extremely halophilic archaeon isolated from a saline sediment.</title>
        <authorList>
            <person name="Liu B.-B."/>
        </authorList>
    </citation>
    <scope>NUCLEOTIDE SEQUENCE [LARGE SCALE GENOMIC DNA]</scope>
    <source>
        <strain evidence="3 4">SYSU A558-1</strain>
    </source>
</reference>
<dbReference type="PANTHER" id="PTHR12526">
    <property type="entry name" value="GLYCOSYLTRANSFERASE"/>
    <property type="match status" value="1"/>
</dbReference>
<dbReference type="PANTHER" id="PTHR12526:SF630">
    <property type="entry name" value="GLYCOSYLTRANSFERASE"/>
    <property type="match status" value="1"/>
</dbReference>
<feature type="domain" description="Glycosyl transferase family 1" evidence="1">
    <location>
        <begin position="211"/>
        <end position="369"/>
    </location>
</feature>
<dbReference type="Gene3D" id="3.40.50.2000">
    <property type="entry name" value="Glycogen Phosphorylase B"/>
    <property type="match status" value="2"/>
</dbReference>
<dbReference type="InterPro" id="IPR028098">
    <property type="entry name" value="Glyco_trans_4-like_N"/>
</dbReference>
<sequence>MELLYVVNQFPKISESFIINELYELDKRGYDITVFAKQRPDEEATHEEIQKMGITVYYGEEPALTSLPYVCSKDILNKSLLRQTLFIDKPSYHIYALHLGKQISEVVERVGGVDLIHAHFATPDRLSASYAATYHGIPCTVTAHAHEIFSPPSVQRLSQVLSRFNHVIVPSKYNKRYLREEIEVKTDISVIPATTDVEKFEPSDGCVSGRLLTVARLVEKKGYKYAIEAVAELIEQGYNIEYHIIGTGERKESVQTRICELGIEDHVKFLGHVSDDELRSELHDAELFILPCVIASNGDRDVAPVALKEAMATETACVSTSVSAIPELITSGEDGLLVEPKNSTALADTIAELLDNPDRRRELAKNGRNTVRNKFDISDSVDELTEVFDRFGKQD</sequence>
<organism evidence="3 4">
    <name type="scientific">Haloterrigena gelatinilytica</name>
    <dbReference type="NCBI Taxonomy" id="2741724"/>
    <lineage>
        <taxon>Archaea</taxon>
        <taxon>Methanobacteriati</taxon>
        <taxon>Methanobacteriota</taxon>
        <taxon>Stenosarchaea group</taxon>
        <taxon>Halobacteria</taxon>
        <taxon>Halobacteriales</taxon>
        <taxon>Natrialbaceae</taxon>
        <taxon>Haloterrigena</taxon>
    </lineage>
</organism>
<comment type="caution">
    <text evidence="3">The sequence shown here is derived from an EMBL/GenBank/DDBJ whole genome shotgun (WGS) entry which is preliminary data.</text>
</comment>
<dbReference type="RefSeq" id="WP_174680654.1">
    <property type="nucleotide sequence ID" value="NZ_JABUQZ010000001.1"/>
</dbReference>
<keyword evidence="4" id="KW-1185">Reference proteome</keyword>
<evidence type="ECO:0000313" key="4">
    <source>
        <dbReference type="Proteomes" id="UP001016761"/>
    </source>
</evidence>
<gene>
    <name evidence="3" type="ORF">HTZ84_10645</name>
</gene>
<protein>
    <submittedName>
        <fullName evidence="3">Glycosyltransferase</fullName>
    </submittedName>
</protein>
<dbReference type="InterPro" id="IPR001296">
    <property type="entry name" value="Glyco_trans_1"/>
</dbReference>
<accession>A0ABX2L926</accession>
<evidence type="ECO:0000259" key="1">
    <source>
        <dbReference type="Pfam" id="PF00534"/>
    </source>
</evidence>